<reference evidence="3 4" key="1">
    <citation type="submission" date="2020-08" db="EMBL/GenBank/DDBJ databases">
        <title>Genomic Encyclopedia of Type Strains, Phase IV (KMG-IV): sequencing the most valuable type-strain genomes for metagenomic binning, comparative biology and taxonomic classification.</title>
        <authorList>
            <person name="Goeker M."/>
        </authorList>
    </citation>
    <scope>NUCLEOTIDE SEQUENCE [LARGE SCALE GENOMIC DNA]</scope>
    <source>
        <strain evidence="3 4">DSM 106739</strain>
    </source>
</reference>
<comment type="caution">
    <text evidence="3">The sequence shown here is derived from an EMBL/GenBank/DDBJ whole genome shotgun (WGS) entry which is preliminary data.</text>
</comment>
<sequence>MTTLFSRTARTLTLLSCLCIAAPSIVRADEAPPSAREQEARAAIQAANAAKVVGPTDVKLFDQATLKLPAGRIWVPQPAAGQLMRAMGNSADDRLAGVVLPDGEGDWIVVAEFEKAGFIKDDDARDWKADELLDNIRKGTEHSNEDRRSRGIPELDVLGWVQAPTYDASAHRLVWSIHARQKGQPASDPGSINYNTYALGRDGYFSMNLVTAYDHIAEDKPIAHELLAALEYGDGKRYRDFNASTDKVAEYGLAALVGGLAVKKLGLFAVIAAFAAKSFKLIALGAVALIAGVKRFFGGKSKSDDVA</sequence>
<dbReference type="InterPro" id="IPR018682">
    <property type="entry name" value="DUF2167_membr"/>
</dbReference>
<organism evidence="3 4">
    <name type="scientific">Niveibacterium umoris</name>
    <dbReference type="NCBI Taxonomy" id="1193620"/>
    <lineage>
        <taxon>Bacteria</taxon>
        <taxon>Pseudomonadati</taxon>
        <taxon>Pseudomonadota</taxon>
        <taxon>Betaproteobacteria</taxon>
        <taxon>Rhodocyclales</taxon>
        <taxon>Rhodocyclaceae</taxon>
        <taxon>Niveibacterium</taxon>
    </lineage>
</organism>
<gene>
    <name evidence="3" type="ORF">GGR36_002360</name>
</gene>
<evidence type="ECO:0000256" key="1">
    <source>
        <dbReference type="SAM" id="Phobius"/>
    </source>
</evidence>
<evidence type="ECO:0000256" key="2">
    <source>
        <dbReference type="SAM" id="SignalP"/>
    </source>
</evidence>
<keyword evidence="4" id="KW-1185">Reference proteome</keyword>
<feature type="transmembrane region" description="Helical" evidence="1">
    <location>
        <begin position="265"/>
        <end position="293"/>
    </location>
</feature>
<dbReference type="Pfam" id="PF09935">
    <property type="entry name" value="DUF2167"/>
    <property type="match status" value="1"/>
</dbReference>
<proteinExistence type="predicted"/>
<protein>
    <submittedName>
        <fullName evidence="3">Putative membrane-anchored protein</fullName>
    </submittedName>
</protein>
<keyword evidence="1" id="KW-0812">Transmembrane</keyword>
<keyword evidence="1" id="KW-1133">Transmembrane helix</keyword>
<accession>A0A840BN14</accession>
<keyword evidence="2" id="KW-0732">Signal</keyword>
<dbReference type="EMBL" id="JACIET010000001">
    <property type="protein sequence ID" value="MBB4013052.1"/>
    <property type="molecule type" value="Genomic_DNA"/>
</dbReference>
<feature type="chain" id="PRO_5032979259" evidence="2">
    <location>
        <begin position="29"/>
        <end position="307"/>
    </location>
</feature>
<dbReference type="AlphaFoldDB" id="A0A840BN14"/>
<dbReference type="Proteomes" id="UP000561045">
    <property type="component" value="Unassembled WGS sequence"/>
</dbReference>
<evidence type="ECO:0000313" key="4">
    <source>
        <dbReference type="Proteomes" id="UP000561045"/>
    </source>
</evidence>
<dbReference type="RefSeq" id="WP_183634812.1">
    <property type="nucleotide sequence ID" value="NZ_BAABLE010000011.1"/>
</dbReference>
<name>A0A840BN14_9RHOO</name>
<keyword evidence="1" id="KW-0472">Membrane</keyword>
<evidence type="ECO:0000313" key="3">
    <source>
        <dbReference type="EMBL" id="MBB4013052.1"/>
    </source>
</evidence>
<feature type="signal peptide" evidence="2">
    <location>
        <begin position="1"/>
        <end position="28"/>
    </location>
</feature>